<comment type="caution">
    <text evidence="1">The sequence shown here is derived from an EMBL/GenBank/DDBJ whole genome shotgun (WGS) entry which is preliminary data.</text>
</comment>
<dbReference type="Proteomes" id="UP000292702">
    <property type="component" value="Unassembled WGS sequence"/>
</dbReference>
<sequence length="309" mass="34911">MTVSPIPVELLHPIFSFACMVDSRTGCALNATSRTFRDVCISSSVDIQCVSIHGADKMRRFTDTLSRRENCRVRSLLLSDDTEYKPGSEVVHSILTLLHALSRSHLRVLHVSLNVPGHLRSMSPPTDSVGRPVCWLPICFPSLVDLRLSCHLHHSSFPYTSTETFPALRSLRVNTVSLTFNEMFPREFPNLVELTLCVPFATPPVSYLITYLEGYCRPGHFLPPSLRTLTVYLESTDGRGHIRALTMTSQWREDFAQALLWTMTPDEQDRVVVWCDGRWENPLEMEVEGRKLVVYPPPVQHQSEGGDSS</sequence>
<reference evidence="1 2" key="1">
    <citation type="submission" date="2018-11" db="EMBL/GenBank/DDBJ databases">
        <title>Genome assembly of Steccherinum ochraceum LE-BIN_3174, the white-rot fungus of the Steccherinaceae family (The Residual Polyporoid clade, Polyporales, Basidiomycota).</title>
        <authorList>
            <person name="Fedorova T.V."/>
            <person name="Glazunova O.A."/>
            <person name="Landesman E.O."/>
            <person name="Moiseenko K.V."/>
            <person name="Psurtseva N.V."/>
            <person name="Savinova O.S."/>
            <person name="Shakhova N.V."/>
            <person name="Tyazhelova T.V."/>
            <person name="Vasina D.V."/>
        </authorList>
    </citation>
    <scope>NUCLEOTIDE SEQUENCE [LARGE SCALE GENOMIC DNA]</scope>
    <source>
        <strain evidence="1 2">LE-BIN_3174</strain>
    </source>
</reference>
<organism evidence="1 2">
    <name type="scientific">Steccherinum ochraceum</name>
    <dbReference type="NCBI Taxonomy" id="92696"/>
    <lineage>
        <taxon>Eukaryota</taxon>
        <taxon>Fungi</taxon>
        <taxon>Dikarya</taxon>
        <taxon>Basidiomycota</taxon>
        <taxon>Agaricomycotina</taxon>
        <taxon>Agaricomycetes</taxon>
        <taxon>Polyporales</taxon>
        <taxon>Steccherinaceae</taxon>
        <taxon>Steccherinum</taxon>
    </lineage>
</organism>
<name>A0A4R0R9G5_9APHY</name>
<dbReference type="AlphaFoldDB" id="A0A4R0R9G5"/>
<evidence type="ECO:0000313" key="1">
    <source>
        <dbReference type="EMBL" id="TCD64451.1"/>
    </source>
</evidence>
<dbReference type="EMBL" id="RWJN01000235">
    <property type="protein sequence ID" value="TCD64451.1"/>
    <property type="molecule type" value="Genomic_DNA"/>
</dbReference>
<evidence type="ECO:0000313" key="2">
    <source>
        <dbReference type="Proteomes" id="UP000292702"/>
    </source>
</evidence>
<protein>
    <recommendedName>
        <fullName evidence="3">F-box domain-containing protein</fullName>
    </recommendedName>
</protein>
<accession>A0A4R0R9G5</accession>
<proteinExistence type="predicted"/>
<evidence type="ECO:0008006" key="3">
    <source>
        <dbReference type="Google" id="ProtNLM"/>
    </source>
</evidence>
<gene>
    <name evidence="1" type="ORF">EIP91_004055</name>
</gene>
<keyword evidence="2" id="KW-1185">Reference proteome</keyword>